<evidence type="ECO:0000256" key="4">
    <source>
        <dbReference type="ARBA" id="ARBA00022825"/>
    </source>
</evidence>
<evidence type="ECO:0000313" key="8">
    <source>
        <dbReference type="EMBL" id="TLD69863.1"/>
    </source>
</evidence>
<keyword evidence="9" id="KW-1185">Reference proteome</keyword>
<dbReference type="InterPro" id="IPR055210">
    <property type="entry name" value="CtpA/B_N"/>
</dbReference>
<dbReference type="PROSITE" id="PS50106">
    <property type="entry name" value="PDZ"/>
    <property type="match status" value="1"/>
</dbReference>
<keyword evidence="2 5" id="KW-0645">Protease</keyword>
<feature type="chain" id="PRO_5024344630" evidence="6">
    <location>
        <begin position="24"/>
        <end position="448"/>
    </location>
</feature>
<dbReference type="InterPro" id="IPR001478">
    <property type="entry name" value="PDZ"/>
</dbReference>
<dbReference type="GO" id="GO:0006508">
    <property type="term" value="P:proteolysis"/>
    <property type="evidence" value="ECO:0007669"/>
    <property type="project" value="UniProtKB-KW"/>
</dbReference>
<keyword evidence="3 5" id="KW-0378">Hydrolase</keyword>
<evidence type="ECO:0000256" key="2">
    <source>
        <dbReference type="ARBA" id="ARBA00022670"/>
    </source>
</evidence>
<keyword evidence="4 5" id="KW-0720">Serine protease</keyword>
<evidence type="ECO:0000256" key="3">
    <source>
        <dbReference type="ARBA" id="ARBA00022801"/>
    </source>
</evidence>
<dbReference type="AlphaFoldDB" id="A0A5R8KC11"/>
<dbReference type="EMBL" id="VAUV01000011">
    <property type="protein sequence ID" value="TLD69863.1"/>
    <property type="molecule type" value="Genomic_DNA"/>
</dbReference>
<evidence type="ECO:0000256" key="1">
    <source>
        <dbReference type="ARBA" id="ARBA00009179"/>
    </source>
</evidence>
<comment type="caution">
    <text evidence="8">The sequence shown here is derived from an EMBL/GenBank/DDBJ whole genome shotgun (WGS) entry which is preliminary data.</text>
</comment>
<protein>
    <submittedName>
        <fullName evidence="8">S41 family peptidase</fullName>
    </submittedName>
</protein>
<sequence length="448" mass="49351">MRFYTLHSRVVVALVVMSLTAMVDGQDQDQTEGAKPQEDSAFKQLELLTQAMEIVRQNYVDPGKVTYEQLVEGALEGMLSKLDPHCQYMGRSLFEDMQREQRDTSEGVGITIALRDRSLTVVTVQEDGPAAKAGVMPNDEIIRIGDVLVESMSTMEAVQHLKGKSGEAVRLTVRRPGTKQFLDFNLVRVAMQHSTVQDAMLLHERMAGTWKIGYARITEFTQNTAIDLSKALDELEKQGMQAFVLDLRNNPGGLIDSAVAVCGEFLPDNTVVVTTEGRVASQNPPPYRTPSREGKKARQYPVSVLINHGSASGSELVAGALQDLKRAIIVGTTSFGKGSVQTVLPMPNGAAMRVTTAKYYTPSHRTIHENGVVPNIVCSLTHDEEVKVMRWRTDSSEGEARALDLAKLGDQQLERAADVLKGLMIYDQFKNPPKEEVKAPVEESKKQP</sequence>
<dbReference type="InterPro" id="IPR005151">
    <property type="entry name" value="Tail-specific_protease"/>
</dbReference>
<dbReference type="PANTHER" id="PTHR32060:SF30">
    <property type="entry name" value="CARBOXY-TERMINAL PROCESSING PROTEASE CTPA"/>
    <property type="match status" value="1"/>
</dbReference>
<dbReference type="Gene3D" id="3.90.226.10">
    <property type="entry name" value="2-enoyl-CoA Hydratase, Chain A, domain 1"/>
    <property type="match status" value="1"/>
</dbReference>
<dbReference type="SUPFAM" id="SSF52096">
    <property type="entry name" value="ClpP/crotonase"/>
    <property type="match status" value="1"/>
</dbReference>
<keyword evidence="6" id="KW-0732">Signal</keyword>
<dbReference type="Pfam" id="PF22694">
    <property type="entry name" value="CtpB_N-like"/>
    <property type="match status" value="1"/>
</dbReference>
<evidence type="ECO:0000256" key="6">
    <source>
        <dbReference type="SAM" id="SignalP"/>
    </source>
</evidence>
<dbReference type="SMART" id="SM00228">
    <property type="entry name" value="PDZ"/>
    <property type="match status" value="1"/>
</dbReference>
<evidence type="ECO:0000259" key="7">
    <source>
        <dbReference type="PROSITE" id="PS50106"/>
    </source>
</evidence>
<dbReference type="InterPro" id="IPR036034">
    <property type="entry name" value="PDZ_sf"/>
</dbReference>
<dbReference type="NCBIfam" id="TIGR00225">
    <property type="entry name" value="prc"/>
    <property type="match status" value="1"/>
</dbReference>
<dbReference type="Gene3D" id="2.30.42.10">
    <property type="match status" value="1"/>
</dbReference>
<dbReference type="Proteomes" id="UP000306196">
    <property type="component" value="Unassembled WGS sequence"/>
</dbReference>
<gene>
    <name evidence="8" type="ORF">FEM03_16220</name>
</gene>
<dbReference type="OrthoDB" id="9812068at2"/>
<proteinExistence type="inferred from homology"/>
<feature type="signal peptide" evidence="6">
    <location>
        <begin position="1"/>
        <end position="23"/>
    </location>
</feature>
<dbReference type="InterPro" id="IPR029045">
    <property type="entry name" value="ClpP/crotonase-like_dom_sf"/>
</dbReference>
<evidence type="ECO:0000313" key="9">
    <source>
        <dbReference type="Proteomes" id="UP000306196"/>
    </source>
</evidence>
<dbReference type="GO" id="GO:0008236">
    <property type="term" value="F:serine-type peptidase activity"/>
    <property type="evidence" value="ECO:0007669"/>
    <property type="project" value="UniProtKB-KW"/>
</dbReference>
<dbReference type="GO" id="GO:0004175">
    <property type="term" value="F:endopeptidase activity"/>
    <property type="evidence" value="ECO:0007669"/>
    <property type="project" value="TreeGrafter"/>
</dbReference>
<dbReference type="Gene3D" id="3.30.750.44">
    <property type="match status" value="1"/>
</dbReference>
<dbReference type="GO" id="GO:0030288">
    <property type="term" value="C:outer membrane-bounded periplasmic space"/>
    <property type="evidence" value="ECO:0007669"/>
    <property type="project" value="TreeGrafter"/>
</dbReference>
<dbReference type="FunFam" id="2.30.42.10:FF:000063">
    <property type="entry name" value="Peptidase, S41 family"/>
    <property type="match status" value="1"/>
</dbReference>
<organism evidence="8 9">
    <name type="scientific">Phragmitibacter flavus</name>
    <dbReference type="NCBI Taxonomy" id="2576071"/>
    <lineage>
        <taxon>Bacteria</taxon>
        <taxon>Pseudomonadati</taxon>
        <taxon>Verrucomicrobiota</taxon>
        <taxon>Verrucomicrobiia</taxon>
        <taxon>Verrucomicrobiales</taxon>
        <taxon>Verrucomicrobiaceae</taxon>
        <taxon>Phragmitibacter</taxon>
    </lineage>
</organism>
<dbReference type="Pfam" id="PF13180">
    <property type="entry name" value="PDZ_2"/>
    <property type="match status" value="1"/>
</dbReference>
<dbReference type="SMART" id="SM00245">
    <property type="entry name" value="TSPc"/>
    <property type="match status" value="1"/>
</dbReference>
<dbReference type="Pfam" id="PF03572">
    <property type="entry name" value="Peptidase_S41"/>
    <property type="match status" value="1"/>
</dbReference>
<name>A0A5R8KC11_9BACT</name>
<dbReference type="GO" id="GO:0007165">
    <property type="term" value="P:signal transduction"/>
    <property type="evidence" value="ECO:0007669"/>
    <property type="project" value="TreeGrafter"/>
</dbReference>
<dbReference type="PANTHER" id="PTHR32060">
    <property type="entry name" value="TAIL-SPECIFIC PROTEASE"/>
    <property type="match status" value="1"/>
</dbReference>
<dbReference type="CDD" id="cd07560">
    <property type="entry name" value="Peptidase_S41_CPP"/>
    <property type="match status" value="1"/>
</dbReference>
<accession>A0A5R8KC11</accession>
<feature type="domain" description="PDZ" evidence="7">
    <location>
        <begin position="96"/>
        <end position="176"/>
    </location>
</feature>
<dbReference type="RefSeq" id="WP_138087321.1">
    <property type="nucleotide sequence ID" value="NZ_VAUV01000011.1"/>
</dbReference>
<comment type="similarity">
    <text evidence="1 5">Belongs to the peptidase S41A family.</text>
</comment>
<dbReference type="SUPFAM" id="SSF50156">
    <property type="entry name" value="PDZ domain-like"/>
    <property type="match status" value="1"/>
</dbReference>
<dbReference type="InterPro" id="IPR004447">
    <property type="entry name" value="Peptidase_S41A"/>
</dbReference>
<evidence type="ECO:0000256" key="5">
    <source>
        <dbReference type="RuleBase" id="RU004404"/>
    </source>
</evidence>
<reference evidence="8 9" key="1">
    <citation type="submission" date="2019-05" db="EMBL/GenBank/DDBJ databases">
        <title>Verrucobacter flavum gen. nov., sp. nov. a new member of the family Verrucomicrobiaceae.</title>
        <authorList>
            <person name="Szuroczki S."/>
            <person name="Abbaszade G."/>
            <person name="Szabo A."/>
            <person name="Felfoldi T."/>
            <person name="Schumann P."/>
            <person name="Boka K."/>
            <person name="Keki Z."/>
            <person name="Toumi M."/>
            <person name="Toth E."/>
        </authorList>
    </citation>
    <scope>NUCLEOTIDE SEQUENCE [LARGE SCALE GENOMIC DNA]</scope>
    <source>
        <strain evidence="8 9">MG-N-17</strain>
    </source>
</reference>
<dbReference type="CDD" id="cd06782">
    <property type="entry name" value="cpPDZ_CPP-like"/>
    <property type="match status" value="1"/>
</dbReference>